<evidence type="ECO:0000256" key="1">
    <source>
        <dbReference type="HAMAP-Rule" id="MF_01054"/>
    </source>
</evidence>
<dbReference type="eggNOG" id="COG3830">
    <property type="taxonomic scope" value="Bacteria"/>
</dbReference>
<dbReference type="Gene3D" id="3.30.70.260">
    <property type="match status" value="1"/>
</dbReference>
<organism evidence="2 3">
    <name type="scientific">Leuconostoc pseudomesenteroides</name>
    <dbReference type="NCBI Taxonomy" id="33968"/>
    <lineage>
        <taxon>Bacteria</taxon>
        <taxon>Bacillati</taxon>
        <taxon>Bacillota</taxon>
        <taxon>Bacilli</taxon>
        <taxon>Lactobacillales</taxon>
        <taxon>Lactobacillaceae</taxon>
        <taxon>Leuconostoc</taxon>
    </lineage>
</organism>
<dbReference type="InterPro" id="IPR045865">
    <property type="entry name" value="ACT-like_dom_sf"/>
</dbReference>
<dbReference type="SUPFAM" id="SSF55021">
    <property type="entry name" value="ACT-like"/>
    <property type="match status" value="1"/>
</dbReference>
<dbReference type="InterPro" id="IPR050990">
    <property type="entry name" value="UPF0237/GcvR_regulator"/>
</dbReference>
<dbReference type="CDD" id="cd04872">
    <property type="entry name" value="ACT_1ZPV"/>
    <property type="match status" value="1"/>
</dbReference>
<dbReference type="Proteomes" id="UP000192288">
    <property type="component" value="Unassembled WGS sequence"/>
</dbReference>
<proteinExistence type="inferred from homology"/>
<dbReference type="RefSeq" id="WP_004912231.1">
    <property type="nucleotide sequence ID" value="NZ_MPLS01000002.1"/>
</dbReference>
<dbReference type="PANTHER" id="PTHR34875">
    <property type="entry name" value="UPF0237 PROTEIN MJ1558"/>
    <property type="match status" value="1"/>
</dbReference>
<dbReference type="HAMAP" id="MF_01054">
    <property type="entry name" value="UPF0237"/>
    <property type="match status" value="1"/>
</dbReference>
<dbReference type="GeneID" id="97230219"/>
<dbReference type="Pfam" id="PF13740">
    <property type="entry name" value="ACT_6"/>
    <property type="match status" value="1"/>
</dbReference>
<evidence type="ECO:0000313" key="2">
    <source>
        <dbReference type="EMBL" id="ORI98667.1"/>
    </source>
</evidence>
<reference evidence="2 3" key="1">
    <citation type="journal article" date="2017" name="Front. Microbiol.">
        <title>Genomic Characterization of Dairy Associated Leuconostoc Species and Diversity of Leuconostocs in Undefined Mixed Mesophilic Starter Cultures.</title>
        <authorList>
            <person name="Frantzen C.A."/>
            <person name="Kot W."/>
            <person name="Pedersen T.B."/>
            <person name="Ardo Y.M."/>
            <person name="Broadbent J.R."/>
            <person name="Neve H."/>
            <person name="Hansen L.H."/>
            <person name="Dal Bello F."/>
            <person name="Ostlie H.M."/>
            <person name="Kleppen H.P."/>
            <person name="Vogensen F.K."/>
            <person name="Holo H."/>
        </authorList>
    </citation>
    <scope>NUCLEOTIDE SEQUENCE [LARGE SCALE GENOMIC DNA]</scope>
    <source>
        <strain evidence="2 3">LMGCF08</strain>
    </source>
</reference>
<dbReference type="NCBIfam" id="NF001220">
    <property type="entry name" value="PRK00194.1"/>
    <property type="match status" value="1"/>
</dbReference>
<dbReference type="STRING" id="33968.BMS77_02810"/>
<name>A0A1X0VG05_LEUPS</name>
<protein>
    <recommendedName>
        <fullName evidence="1">UPF0237 protein BMR96_01275</fullName>
    </recommendedName>
</protein>
<sequence length="97" mass="10757">MSKAVVTVVGQDKPGIIAAVAGNLSKHHINILDVSQTIMQNIFTMSMLVNLETLDEQFNALQDELNQLGAELGVTIHTQREEIFETMSRVSTQDQLF</sequence>
<evidence type="ECO:0000313" key="3">
    <source>
        <dbReference type="Proteomes" id="UP000192288"/>
    </source>
</evidence>
<dbReference type="PROSITE" id="PS51671">
    <property type="entry name" value="ACT"/>
    <property type="match status" value="1"/>
</dbReference>
<dbReference type="AlphaFoldDB" id="A0A1X0VG05"/>
<dbReference type="InterPro" id="IPR002912">
    <property type="entry name" value="ACT_dom"/>
</dbReference>
<dbReference type="PANTHER" id="PTHR34875:SF6">
    <property type="entry name" value="UPF0237 PROTEIN MJ1558"/>
    <property type="match status" value="1"/>
</dbReference>
<accession>A0A1X0VG05</accession>
<gene>
    <name evidence="2" type="ORF">BMR96_01275</name>
</gene>
<dbReference type="EMBL" id="MPLS01000002">
    <property type="protein sequence ID" value="ORI98667.1"/>
    <property type="molecule type" value="Genomic_DNA"/>
</dbReference>
<dbReference type="InterPro" id="IPR022986">
    <property type="entry name" value="UPF0237_ACT"/>
</dbReference>
<comment type="similarity">
    <text evidence="1">Belongs to the UPF0237 family.</text>
</comment>
<comment type="caution">
    <text evidence="2">The sequence shown here is derived from an EMBL/GenBank/DDBJ whole genome shotgun (WGS) entry which is preliminary data.</text>
</comment>